<evidence type="ECO:0000313" key="1">
    <source>
        <dbReference type="EMBL" id="CAG8534768.1"/>
    </source>
</evidence>
<dbReference type="EMBL" id="CAJVPM010006424">
    <property type="protein sequence ID" value="CAG8534768.1"/>
    <property type="molecule type" value="Genomic_DNA"/>
</dbReference>
<proteinExistence type="predicted"/>
<dbReference type="Proteomes" id="UP000789860">
    <property type="component" value="Unassembled WGS sequence"/>
</dbReference>
<accession>A0ACA9LJZ4</accession>
<keyword evidence="2" id="KW-1185">Reference proteome</keyword>
<organism evidence="1 2">
    <name type="scientific">Scutellospora calospora</name>
    <dbReference type="NCBI Taxonomy" id="85575"/>
    <lineage>
        <taxon>Eukaryota</taxon>
        <taxon>Fungi</taxon>
        <taxon>Fungi incertae sedis</taxon>
        <taxon>Mucoromycota</taxon>
        <taxon>Glomeromycotina</taxon>
        <taxon>Glomeromycetes</taxon>
        <taxon>Diversisporales</taxon>
        <taxon>Gigasporaceae</taxon>
        <taxon>Scutellospora</taxon>
    </lineage>
</organism>
<name>A0ACA9LJZ4_9GLOM</name>
<reference evidence="1" key="1">
    <citation type="submission" date="2021-06" db="EMBL/GenBank/DDBJ databases">
        <authorList>
            <person name="Kallberg Y."/>
            <person name="Tangrot J."/>
            <person name="Rosling A."/>
        </authorList>
    </citation>
    <scope>NUCLEOTIDE SEQUENCE</scope>
    <source>
        <strain evidence="1">AU212A</strain>
    </source>
</reference>
<comment type="caution">
    <text evidence="1">The sequence shown here is derived from an EMBL/GenBank/DDBJ whole genome shotgun (WGS) entry which is preliminary data.</text>
</comment>
<sequence>MFQTKVPNELIFYIVSYLYDIEKSLFKYILISRDWARIIIPFLWENSFCHENFKIDSLRQINFKINSFRRIIYCNLSSDERNLYQEFFLEKYDAIPLFNYFSFVKKINTLQIKNIFVDYKNIQFNLTGITKTVVNLLLKRSNLIEFIHIHNKFDFFEMVNEYMKDHKISLSLYNQFLKLDMLENLDNLTSLSLSSSYLPKYFDSLFDRISITNMKSLVLKSVNNRNLIENIIKLQNLKSLSLINSIHDFGDFLLIKEKMKNLRYLKIISFKINPDTEGEYLINEFVKHENLKILKARFGNSNIQKITIY</sequence>
<gene>
    <name evidence="1" type="ORF">SCALOS_LOCUS4600</name>
</gene>
<protein>
    <submittedName>
        <fullName evidence="1">9949_t:CDS:1</fullName>
    </submittedName>
</protein>
<evidence type="ECO:0000313" key="2">
    <source>
        <dbReference type="Proteomes" id="UP000789860"/>
    </source>
</evidence>